<keyword evidence="4" id="KW-1185">Reference proteome</keyword>
<reference evidence="2 4" key="1">
    <citation type="journal article" date="2008" name="Science">
        <title>The Physcomitrella genome reveals evolutionary insights into the conquest of land by plants.</title>
        <authorList>
            <person name="Rensing S."/>
            <person name="Lang D."/>
            <person name="Zimmer A."/>
            <person name="Terry A."/>
            <person name="Salamov A."/>
            <person name="Shapiro H."/>
            <person name="Nishiyama T."/>
            <person name="Perroud P.-F."/>
            <person name="Lindquist E."/>
            <person name="Kamisugi Y."/>
            <person name="Tanahashi T."/>
            <person name="Sakakibara K."/>
            <person name="Fujita T."/>
            <person name="Oishi K."/>
            <person name="Shin-I T."/>
            <person name="Kuroki Y."/>
            <person name="Toyoda A."/>
            <person name="Suzuki Y."/>
            <person name="Hashimoto A."/>
            <person name="Yamaguchi K."/>
            <person name="Sugano A."/>
            <person name="Kohara Y."/>
            <person name="Fujiyama A."/>
            <person name="Anterola A."/>
            <person name="Aoki S."/>
            <person name="Ashton N."/>
            <person name="Barbazuk W.B."/>
            <person name="Barker E."/>
            <person name="Bennetzen J."/>
            <person name="Bezanilla M."/>
            <person name="Blankenship R."/>
            <person name="Cho S.H."/>
            <person name="Dutcher S."/>
            <person name="Estelle M."/>
            <person name="Fawcett J.A."/>
            <person name="Gundlach H."/>
            <person name="Hanada K."/>
            <person name="Heyl A."/>
            <person name="Hicks K.A."/>
            <person name="Hugh J."/>
            <person name="Lohr M."/>
            <person name="Mayer K."/>
            <person name="Melkozernov A."/>
            <person name="Murata T."/>
            <person name="Nelson D."/>
            <person name="Pils B."/>
            <person name="Prigge M."/>
            <person name="Reiss B."/>
            <person name="Renner T."/>
            <person name="Rombauts S."/>
            <person name="Rushton P."/>
            <person name="Sanderfoot A."/>
            <person name="Schween G."/>
            <person name="Shiu S.-H."/>
            <person name="Stueber K."/>
            <person name="Theodoulou F.L."/>
            <person name="Tu H."/>
            <person name="Van de Peer Y."/>
            <person name="Verrier P.J."/>
            <person name="Waters E."/>
            <person name="Wood A."/>
            <person name="Yang L."/>
            <person name="Cove D."/>
            <person name="Cuming A."/>
            <person name="Hasebe M."/>
            <person name="Lucas S."/>
            <person name="Mishler D.B."/>
            <person name="Reski R."/>
            <person name="Grigoriev I."/>
            <person name="Quatrano R.S."/>
            <person name="Boore J.L."/>
        </authorList>
    </citation>
    <scope>NUCLEOTIDE SEQUENCE [LARGE SCALE GENOMIC DNA]</scope>
    <source>
        <strain evidence="3 4">cv. Gransden 2004</strain>
    </source>
</reference>
<dbReference type="Gramene" id="Pp3c24_4040V3.1">
    <property type="protein sequence ID" value="PAC:32909420.CDS.1"/>
    <property type="gene ID" value="Pp3c24_4040"/>
</dbReference>
<proteinExistence type="predicted"/>
<dbReference type="Gramene" id="Pp3c24_4040V3.2">
    <property type="protein sequence ID" value="PAC:32909421.CDS.1"/>
    <property type="gene ID" value="Pp3c24_4040"/>
</dbReference>
<evidence type="ECO:0000313" key="3">
    <source>
        <dbReference type="EnsemblPlants" id="PAC:32909420.CDS.1"/>
    </source>
</evidence>
<dbReference type="EnsemblPlants" id="Pp3c24_4040V3.1">
    <property type="protein sequence ID" value="PAC:32909420.CDS.1"/>
    <property type="gene ID" value="Pp3c24_4040"/>
</dbReference>
<feature type="chain" id="PRO_5036042708" evidence="1">
    <location>
        <begin position="25"/>
        <end position="63"/>
    </location>
</feature>
<dbReference type="Proteomes" id="UP000006727">
    <property type="component" value="Chromosome 24"/>
</dbReference>
<keyword evidence="1" id="KW-0732">Signal</keyword>
<evidence type="ECO:0000313" key="4">
    <source>
        <dbReference type="Proteomes" id="UP000006727"/>
    </source>
</evidence>
<dbReference type="PaxDb" id="3218-PP1S18_91V6.1"/>
<dbReference type="EnsemblPlants" id="Pp3c24_4040V3.2">
    <property type="protein sequence ID" value="PAC:32909421.CDS.1"/>
    <property type="gene ID" value="Pp3c24_4040"/>
</dbReference>
<dbReference type="Gramene" id="Pp3c24_4040V3.4">
    <property type="protein sequence ID" value="PAC:32909423.CDS.1"/>
    <property type="gene ID" value="Pp3c24_4040"/>
</dbReference>
<name>A0A2K1IFE6_PHYPA</name>
<evidence type="ECO:0000313" key="2">
    <source>
        <dbReference type="EMBL" id="PNR27999.1"/>
    </source>
</evidence>
<dbReference type="EnsemblPlants" id="Pp3c24_4040V3.4">
    <property type="protein sequence ID" value="PAC:32909423.CDS.1"/>
    <property type="gene ID" value="Pp3c24_4040"/>
</dbReference>
<evidence type="ECO:0000256" key="1">
    <source>
        <dbReference type="SAM" id="SignalP"/>
    </source>
</evidence>
<dbReference type="InParanoid" id="A0A2K1IFE6"/>
<gene>
    <name evidence="2" type="ORF">PHYPA_028591</name>
</gene>
<organism evidence="2">
    <name type="scientific">Physcomitrium patens</name>
    <name type="common">Spreading-leaved earth moss</name>
    <name type="synonym">Physcomitrella patens</name>
    <dbReference type="NCBI Taxonomy" id="3218"/>
    <lineage>
        <taxon>Eukaryota</taxon>
        <taxon>Viridiplantae</taxon>
        <taxon>Streptophyta</taxon>
        <taxon>Embryophyta</taxon>
        <taxon>Bryophyta</taxon>
        <taxon>Bryophytina</taxon>
        <taxon>Bryopsida</taxon>
        <taxon>Funariidae</taxon>
        <taxon>Funariales</taxon>
        <taxon>Funariaceae</taxon>
        <taxon>Physcomitrium</taxon>
    </lineage>
</organism>
<reference evidence="2 4" key="2">
    <citation type="journal article" date="2018" name="Plant J.">
        <title>The Physcomitrella patens chromosome-scale assembly reveals moss genome structure and evolution.</title>
        <authorList>
            <person name="Lang D."/>
            <person name="Ullrich K.K."/>
            <person name="Murat F."/>
            <person name="Fuchs J."/>
            <person name="Jenkins J."/>
            <person name="Haas F.B."/>
            <person name="Piednoel M."/>
            <person name="Gundlach H."/>
            <person name="Van Bel M."/>
            <person name="Meyberg R."/>
            <person name="Vives C."/>
            <person name="Morata J."/>
            <person name="Symeonidi A."/>
            <person name="Hiss M."/>
            <person name="Muchero W."/>
            <person name="Kamisugi Y."/>
            <person name="Saleh O."/>
            <person name="Blanc G."/>
            <person name="Decker E.L."/>
            <person name="van Gessel N."/>
            <person name="Grimwood J."/>
            <person name="Hayes R.D."/>
            <person name="Graham S.W."/>
            <person name="Gunter L.E."/>
            <person name="McDaniel S.F."/>
            <person name="Hoernstein S.N.W."/>
            <person name="Larsson A."/>
            <person name="Li F.W."/>
            <person name="Perroud P.F."/>
            <person name="Phillips J."/>
            <person name="Ranjan P."/>
            <person name="Rokshar D.S."/>
            <person name="Rothfels C.J."/>
            <person name="Schneider L."/>
            <person name="Shu S."/>
            <person name="Stevenson D.W."/>
            <person name="Thummler F."/>
            <person name="Tillich M."/>
            <person name="Villarreal Aguilar J.C."/>
            <person name="Widiez T."/>
            <person name="Wong G.K."/>
            <person name="Wymore A."/>
            <person name="Zhang Y."/>
            <person name="Zimmer A.D."/>
            <person name="Quatrano R.S."/>
            <person name="Mayer K.F.X."/>
            <person name="Goodstein D."/>
            <person name="Casacuberta J.M."/>
            <person name="Vandepoele K."/>
            <person name="Reski R."/>
            <person name="Cuming A.C."/>
            <person name="Tuskan G.A."/>
            <person name="Maumus F."/>
            <person name="Salse J."/>
            <person name="Schmutz J."/>
            <person name="Rensing S.A."/>
        </authorList>
    </citation>
    <scope>NUCLEOTIDE SEQUENCE [LARGE SCALE GENOMIC DNA]</scope>
    <source>
        <strain evidence="3 4">cv. Gransden 2004</strain>
    </source>
</reference>
<protein>
    <submittedName>
        <fullName evidence="2 3">Uncharacterized protein</fullName>
    </submittedName>
</protein>
<feature type="signal peptide" evidence="1">
    <location>
        <begin position="1"/>
        <end position="24"/>
    </location>
</feature>
<dbReference type="AlphaFoldDB" id="A0A2K1IFE6"/>
<dbReference type="Gramene" id="Pp3c24_4040V3.3">
    <property type="protein sequence ID" value="PAC:32909422.CDS.1"/>
    <property type="gene ID" value="Pp3c24_4040"/>
</dbReference>
<dbReference type="EnsemblPlants" id="Pp3c24_4040V3.3">
    <property type="protein sequence ID" value="PAC:32909422.CDS.1"/>
    <property type="gene ID" value="Pp3c24_4040"/>
</dbReference>
<sequence length="63" mass="7310">MKNPIALCFLVSFAIFVAVQRYTGVDPVYSLSNLAIDATRMYIRYRLDYSKLCRHYSIGAYYS</sequence>
<dbReference type="EMBL" id="ABEU02000024">
    <property type="protein sequence ID" value="PNR27999.1"/>
    <property type="molecule type" value="Genomic_DNA"/>
</dbReference>
<reference evidence="3" key="3">
    <citation type="submission" date="2020-12" db="UniProtKB">
        <authorList>
            <consortium name="EnsemblPlants"/>
        </authorList>
    </citation>
    <scope>IDENTIFICATION</scope>
</reference>
<accession>A0A2K1IFE6</accession>